<comment type="caution">
    <text evidence="4">The sequence shown here is derived from an EMBL/GenBank/DDBJ whole genome shotgun (WGS) entry which is preliminary data.</text>
</comment>
<dbReference type="EMBL" id="CAXHTB010000007">
    <property type="protein sequence ID" value="CAL0309381.1"/>
    <property type="molecule type" value="Genomic_DNA"/>
</dbReference>
<evidence type="ECO:0000313" key="5">
    <source>
        <dbReference type="Proteomes" id="UP001497480"/>
    </source>
</evidence>
<evidence type="ECO:0000259" key="3">
    <source>
        <dbReference type="PROSITE" id="PS50067"/>
    </source>
</evidence>
<keyword evidence="1" id="KW-0505">Motor protein</keyword>
<evidence type="ECO:0000256" key="2">
    <source>
        <dbReference type="PROSITE-ProRule" id="PRU00283"/>
    </source>
</evidence>
<dbReference type="GO" id="GO:0007018">
    <property type="term" value="P:microtubule-based movement"/>
    <property type="evidence" value="ECO:0007669"/>
    <property type="project" value="InterPro"/>
</dbReference>
<feature type="domain" description="Kinesin motor" evidence="3">
    <location>
        <begin position="1"/>
        <end position="87"/>
    </location>
</feature>
<reference evidence="4 5" key="1">
    <citation type="submission" date="2024-03" db="EMBL/GenBank/DDBJ databases">
        <authorList>
            <person name="Martinez-Hernandez J."/>
        </authorList>
    </citation>
    <scope>NUCLEOTIDE SEQUENCE [LARGE SCALE GENOMIC DNA]</scope>
</reference>
<dbReference type="AlphaFoldDB" id="A0AAV1WJ20"/>
<organism evidence="4 5">
    <name type="scientific">Lupinus luteus</name>
    <name type="common">European yellow lupine</name>
    <dbReference type="NCBI Taxonomy" id="3873"/>
    <lineage>
        <taxon>Eukaryota</taxon>
        <taxon>Viridiplantae</taxon>
        <taxon>Streptophyta</taxon>
        <taxon>Embryophyta</taxon>
        <taxon>Tracheophyta</taxon>
        <taxon>Spermatophyta</taxon>
        <taxon>Magnoliopsida</taxon>
        <taxon>eudicotyledons</taxon>
        <taxon>Gunneridae</taxon>
        <taxon>Pentapetalae</taxon>
        <taxon>rosids</taxon>
        <taxon>fabids</taxon>
        <taxon>Fabales</taxon>
        <taxon>Fabaceae</taxon>
        <taxon>Papilionoideae</taxon>
        <taxon>50 kb inversion clade</taxon>
        <taxon>genistoids sensu lato</taxon>
        <taxon>core genistoids</taxon>
        <taxon>Genisteae</taxon>
        <taxon>Lupinus</taxon>
    </lineage>
</organism>
<dbReference type="InterPro" id="IPR036961">
    <property type="entry name" value="Kinesin_motor_dom_sf"/>
</dbReference>
<dbReference type="GO" id="GO:0008017">
    <property type="term" value="F:microtubule binding"/>
    <property type="evidence" value="ECO:0007669"/>
    <property type="project" value="InterPro"/>
</dbReference>
<dbReference type="SUPFAM" id="SSF52540">
    <property type="entry name" value="P-loop containing nucleoside triphosphate hydrolases"/>
    <property type="match status" value="1"/>
</dbReference>
<dbReference type="PROSITE" id="PS50067">
    <property type="entry name" value="KINESIN_MOTOR_2"/>
    <property type="match status" value="1"/>
</dbReference>
<dbReference type="Pfam" id="PF00225">
    <property type="entry name" value="Kinesin"/>
    <property type="match status" value="1"/>
</dbReference>
<comment type="similarity">
    <text evidence="2">Belongs to the TRAFAC class myosin-kinesin ATPase superfamily. Kinesin family.</text>
</comment>
<evidence type="ECO:0000313" key="4">
    <source>
        <dbReference type="EMBL" id="CAL0309381.1"/>
    </source>
</evidence>
<comment type="caution">
    <text evidence="2">Lacks conserved residue(s) required for the propagation of feature annotation.</text>
</comment>
<proteinExistence type="inferred from homology"/>
<name>A0AAV1WJ20_LUPLU</name>
<dbReference type="Proteomes" id="UP001497480">
    <property type="component" value="Unassembled WGS sequence"/>
</dbReference>
<accession>A0AAV1WJ20</accession>
<dbReference type="InterPro" id="IPR027417">
    <property type="entry name" value="P-loop_NTPase"/>
</dbReference>
<dbReference type="InterPro" id="IPR027640">
    <property type="entry name" value="Kinesin-like_fam"/>
</dbReference>
<sequence length="87" mass="9353">MKASKTIESSALEFRGNDKCSSLAASVNFVDLTGSEHVSQTNSAGTSLKEGCHINHSLLTLGTVIRKLRLATEDHGSILETFLNPEH</sequence>
<evidence type="ECO:0000256" key="1">
    <source>
        <dbReference type="ARBA" id="ARBA00023175"/>
    </source>
</evidence>
<keyword evidence="5" id="KW-1185">Reference proteome</keyword>
<dbReference type="InterPro" id="IPR001752">
    <property type="entry name" value="Kinesin_motor_dom"/>
</dbReference>
<dbReference type="GO" id="GO:0003777">
    <property type="term" value="F:microtubule motor activity"/>
    <property type="evidence" value="ECO:0007669"/>
    <property type="project" value="InterPro"/>
</dbReference>
<dbReference type="Gene3D" id="3.40.850.10">
    <property type="entry name" value="Kinesin motor domain"/>
    <property type="match status" value="1"/>
</dbReference>
<protein>
    <recommendedName>
        <fullName evidence="3">Kinesin motor domain-containing protein</fullName>
    </recommendedName>
</protein>
<dbReference type="GO" id="GO:0005524">
    <property type="term" value="F:ATP binding"/>
    <property type="evidence" value="ECO:0007669"/>
    <property type="project" value="InterPro"/>
</dbReference>
<gene>
    <name evidence="4" type="ORF">LLUT_LOCUS10441</name>
</gene>
<dbReference type="PANTHER" id="PTHR47968:SF23">
    <property type="entry name" value="KINESIN-LIKE PROTEIN KIN-7A"/>
    <property type="match status" value="1"/>
</dbReference>
<dbReference type="PANTHER" id="PTHR47968">
    <property type="entry name" value="CENTROMERE PROTEIN E"/>
    <property type="match status" value="1"/>
</dbReference>